<dbReference type="Proteomes" id="UP001501285">
    <property type="component" value="Unassembled WGS sequence"/>
</dbReference>
<organism evidence="2 3">
    <name type="scientific">Terrabacter terrae</name>
    <dbReference type="NCBI Taxonomy" id="318434"/>
    <lineage>
        <taxon>Bacteria</taxon>
        <taxon>Bacillati</taxon>
        <taxon>Actinomycetota</taxon>
        <taxon>Actinomycetes</taxon>
        <taxon>Micrococcales</taxon>
        <taxon>Intrasporangiaceae</taxon>
        <taxon>Terrabacter</taxon>
    </lineage>
</organism>
<feature type="transmembrane region" description="Helical" evidence="1">
    <location>
        <begin position="53"/>
        <end position="76"/>
    </location>
</feature>
<feature type="transmembrane region" description="Helical" evidence="1">
    <location>
        <begin position="88"/>
        <end position="108"/>
    </location>
</feature>
<keyword evidence="1" id="KW-0812">Transmembrane</keyword>
<proteinExistence type="predicted"/>
<dbReference type="RefSeq" id="WP_343993005.1">
    <property type="nucleotide sequence ID" value="NZ_BAAANB010000021.1"/>
</dbReference>
<accession>A0ABN2UNZ4</accession>
<gene>
    <name evidence="2" type="ORF">GCM10009740_31310</name>
</gene>
<sequence length="150" mass="15625">MPPTHAPPKPRVPTALLSHSFELAFAALFAILGFGLLAHGHEVKVTTVQTLPIPLVIAWEVCLLAGGPAMALGLLWRGTETMGRAIETAGLSLGAGAWVTSAITVWWLSPHGALPLVPIAEAFTIFIACILRAVALYRVEKAITAASGGA</sequence>
<dbReference type="EMBL" id="BAAANB010000021">
    <property type="protein sequence ID" value="GAA2037298.1"/>
    <property type="molecule type" value="Genomic_DNA"/>
</dbReference>
<feature type="transmembrane region" description="Helical" evidence="1">
    <location>
        <begin position="21"/>
        <end position="41"/>
    </location>
</feature>
<keyword evidence="3" id="KW-1185">Reference proteome</keyword>
<comment type="caution">
    <text evidence="2">The sequence shown here is derived from an EMBL/GenBank/DDBJ whole genome shotgun (WGS) entry which is preliminary data.</text>
</comment>
<keyword evidence="1" id="KW-1133">Transmembrane helix</keyword>
<evidence type="ECO:0000256" key="1">
    <source>
        <dbReference type="SAM" id="Phobius"/>
    </source>
</evidence>
<reference evidence="2 3" key="1">
    <citation type="journal article" date="2019" name="Int. J. Syst. Evol. Microbiol.">
        <title>The Global Catalogue of Microorganisms (GCM) 10K type strain sequencing project: providing services to taxonomists for standard genome sequencing and annotation.</title>
        <authorList>
            <consortium name="The Broad Institute Genomics Platform"/>
            <consortium name="The Broad Institute Genome Sequencing Center for Infectious Disease"/>
            <person name="Wu L."/>
            <person name="Ma J."/>
        </authorList>
    </citation>
    <scope>NUCLEOTIDE SEQUENCE [LARGE SCALE GENOMIC DNA]</scope>
    <source>
        <strain evidence="2 3">JCM 14283</strain>
    </source>
</reference>
<name>A0ABN2UNZ4_9MICO</name>
<evidence type="ECO:0000313" key="3">
    <source>
        <dbReference type="Proteomes" id="UP001501285"/>
    </source>
</evidence>
<protein>
    <submittedName>
        <fullName evidence="2">Uncharacterized protein</fullName>
    </submittedName>
</protein>
<keyword evidence="1" id="KW-0472">Membrane</keyword>
<feature type="transmembrane region" description="Helical" evidence="1">
    <location>
        <begin position="114"/>
        <end position="135"/>
    </location>
</feature>
<evidence type="ECO:0000313" key="2">
    <source>
        <dbReference type="EMBL" id="GAA2037298.1"/>
    </source>
</evidence>